<feature type="compositionally biased region" description="Basic and acidic residues" evidence="1">
    <location>
        <begin position="24"/>
        <end position="41"/>
    </location>
</feature>
<sequence length="146" mass="16227">MSDAPPPEPEGSSHQPTLDALEEALRASWDRDTSDDPDRWTPENPALGQCAVSALVIRAVYGGEILIATVLDRHGERTPDGHAWNRLPDGKEVDISFDQFLDGEQLATPLVTEPVIAGDPHRHRLLARRVEERLGIEIDRSRIDPR</sequence>
<evidence type="ECO:0000313" key="3">
    <source>
        <dbReference type="Proteomes" id="UP001277761"/>
    </source>
</evidence>
<dbReference type="RefSeq" id="WP_319954362.1">
    <property type="nucleotide sequence ID" value="NZ_JAXAVX010000005.1"/>
</dbReference>
<proteinExistence type="predicted"/>
<organism evidence="2 3">
    <name type="scientific">Patulibacter brassicae</name>
    <dbReference type="NCBI Taxonomy" id="1705717"/>
    <lineage>
        <taxon>Bacteria</taxon>
        <taxon>Bacillati</taxon>
        <taxon>Actinomycetota</taxon>
        <taxon>Thermoleophilia</taxon>
        <taxon>Solirubrobacterales</taxon>
        <taxon>Patulibacteraceae</taxon>
        <taxon>Patulibacter</taxon>
    </lineage>
</organism>
<reference evidence="2 3" key="1">
    <citation type="submission" date="2023-11" db="EMBL/GenBank/DDBJ databases">
        <authorList>
            <person name="Xu M."/>
            <person name="Jiang T."/>
        </authorList>
    </citation>
    <scope>NUCLEOTIDE SEQUENCE [LARGE SCALE GENOMIC DNA]</scope>
    <source>
        <strain evidence="2 3">SD</strain>
    </source>
</reference>
<comment type="caution">
    <text evidence="2">The sequence shown here is derived from an EMBL/GenBank/DDBJ whole genome shotgun (WGS) entry which is preliminary data.</text>
</comment>
<dbReference type="Pfam" id="PF24585">
    <property type="entry name" value="YunG"/>
    <property type="match status" value="1"/>
</dbReference>
<name>A0ABU4VMN2_9ACTN</name>
<gene>
    <name evidence="2" type="ORF">SK069_11415</name>
</gene>
<dbReference type="EMBL" id="JAXAVX010000005">
    <property type="protein sequence ID" value="MDX8152206.1"/>
    <property type="molecule type" value="Genomic_DNA"/>
</dbReference>
<evidence type="ECO:0000256" key="1">
    <source>
        <dbReference type="SAM" id="MobiDB-lite"/>
    </source>
</evidence>
<dbReference type="InterPro" id="IPR056238">
    <property type="entry name" value="YunG-like"/>
</dbReference>
<accession>A0ABU4VMN2</accession>
<keyword evidence="3" id="KW-1185">Reference proteome</keyword>
<protein>
    <submittedName>
        <fullName evidence="2">Uncharacterized protein</fullName>
    </submittedName>
</protein>
<evidence type="ECO:0000313" key="2">
    <source>
        <dbReference type="EMBL" id="MDX8152206.1"/>
    </source>
</evidence>
<dbReference type="Proteomes" id="UP001277761">
    <property type="component" value="Unassembled WGS sequence"/>
</dbReference>
<feature type="region of interest" description="Disordered" evidence="1">
    <location>
        <begin position="24"/>
        <end position="45"/>
    </location>
</feature>